<keyword evidence="2" id="KW-0378">Hydrolase</keyword>
<evidence type="ECO:0000259" key="1">
    <source>
        <dbReference type="Pfam" id="PF13472"/>
    </source>
</evidence>
<dbReference type="Pfam" id="PF13472">
    <property type="entry name" value="Lipase_GDSL_2"/>
    <property type="match status" value="1"/>
</dbReference>
<evidence type="ECO:0000313" key="3">
    <source>
        <dbReference type="Proteomes" id="UP000295668"/>
    </source>
</evidence>
<dbReference type="OrthoDB" id="158267at2"/>
<dbReference type="PROSITE" id="PS51257">
    <property type="entry name" value="PROKAR_LIPOPROTEIN"/>
    <property type="match status" value="1"/>
</dbReference>
<dbReference type="Gene3D" id="3.40.50.1110">
    <property type="entry name" value="SGNH hydrolase"/>
    <property type="match status" value="1"/>
</dbReference>
<dbReference type="PANTHER" id="PTHR30383:SF5">
    <property type="entry name" value="SGNH HYDROLASE-TYPE ESTERASE DOMAIN-CONTAINING PROTEIN"/>
    <property type="match status" value="1"/>
</dbReference>
<sequence length="237" mass="26203">MKLFLTSIIFSLFTSGCSKTDEIPQKITSLDLETQNTFTYLALGDSYTIGESVTPSKAFPYQLQALLNSEKVGVATPKIIARTGWTTGDLQSAIKAENTTQKYDFVTLLIGVNNQYRGYKLEDYKKEFSQLLQTAINFANGNKKRVFVVSIPDWGITPYGKSSGRDVKMISSEIDAFNLANKEITLAAGVNYTDITPQSRNAEKDLSLVAQDGLHPSEKMYAEWATALNAKIVAELK</sequence>
<dbReference type="InterPro" id="IPR036514">
    <property type="entry name" value="SGNH_hydro_sf"/>
</dbReference>
<dbReference type="InterPro" id="IPR051532">
    <property type="entry name" value="Ester_Hydrolysis_Enzymes"/>
</dbReference>
<dbReference type="PANTHER" id="PTHR30383">
    <property type="entry name" value="THIOESTERASE 1/PROTEASE 1/LYSOPHOSPHOLIPASE L1"/>
    <property type="match status" value="1"/>
</dbReference>
<dbReference type="SUPFAM" id="SSF52266">
    <property type="entry name" value="SGNH hydrolase"/>
    <property type="match status" value="1"/>
</dbReference>
<organism evidence="2 3">
    <name type="scientific">Pedobacter changchengzhani</name>
    <dbReference type="NCBI Taxonomy" id="2529274"/>
    <lineage>
        <taxon>Bacteria</taxon>
        <taxon>Pseudomonadati</taxon>
        <taxon>Bacteroidota</taxon>
        <taxon>Sphingobacteriia</taxon>
        <taxon>Sphingobacteriales</taxon>
        <taxon>Sphingobacteriaceae</taxon>
        <taxon>Pedobacter</taxon>
    </lineage>
</organism>
<reference evidence="2 3" key="1">
    <citation type="submission" date="2019-02" db="EMBL/GenBank/DDBJ databases">
        <title>Pedobacter sp. nov., a novel speices isolated from soil of pinguins habitat in Antarcitica.</title>
        <authorList>
            <person name="He R.-H."/>
        </authorList>
    </citation>
    <scope>NUCLEOTIDE SEQUENCE [LARGE SCALE GENOMIC DNA]</scope>
    <source>
        <strain evidence="2 3">E01020</strain>
    </source>
</reference>
<accession>A0A4R5MPD4</accession>
<comment type="caution">
    <text evidence="2">The sequence shown here is derived from an EMBL/GenBank/DDBJ whole genome shotgun (WGS) entry which is preliminary data.</text>
</comment>
<dbReference type="GO" id="GO:0004622">
    <property type="term" value="F:phosphatidylcholine lysophospholipase activity"/>
    <property type="evidence" value="ECO:0007669"/>
    <property type="project" value="TreeGrafter"/>
</dbReference>
<dbReference type="InterPro" id="IPR013830">
    <property type="entry name" value="SGNH_hydro"/>
</dbReference>
<protein>
    <submittedName>
        <fullName evidence="2">SGNH/GDSL hydrolase family protein</fullName>
    </submittedName>
</protein>
<proteinExistence type="predicted"/>
<gene>
    <name evidence="2" type="ORF">EZJ43_03440</name>
</gene>
<dbReference type="Proteomes" id="UP000295668">
    <property type="component" value="Unassembled WGS sequence"/>
</dbReference>
<feature type="domain" description="SGNH hydrolase-type esterase" evidence="1">
    <location>
        <begin position="42"/>
        <end position="222"/>
    </location>
</feature>
<dbReference type="CDD" id="cd01832">
    <property type="entry name" value="SGNH_hydrolase_like_1"/>
    <property type="match status" value="1"/>
</dbReference>
<keyword evidence="3" id="KW-1185">Reference proteome</keyword>
<name>A0A4R5MPD4_9SPHI</name>
<dbReference type="AlphaFoldDB" id="A0A4R5MPD4"/>
<dbReference type="RefSeq" id="WP_133261277.1">
    <property type="nucleotide sequence ID" value="NZ_SJCY01000002.1"/>
</dbReference>
<evidence type="ECO:0000313" key="2">
    <source>
        <dbReference type="EMBL" id="TDG37185.1"/>
    </source>
</evidence>
<dbReference type="EMBL" id="SJCY01000002">
    <property type="protein sequence ID" value="TDG37185.1"/>
    <property type="molecule type" value="Genomic_DNA"/>
</dbReference>